<keyword evidence="5 16" id="KW-0679">Respiratory chain</keyword>
<protein>
    <recommendedName>
        <fullName evidence="17">Cytochrome c oxidase subunit 2</fullName>
        <ecNumber evidence="17">7.1.1.9</ecNumber>
    </recommendedName>
</protein>
<evidence type="ECO:0000256" key="9">
    <source>
        <dbReference type="ARBA" id="ARBA00022982"/>
    </source>
</evidence>
<evidence type="ECO:0000256" key="12">
    <source>
        <dbReference type="ARBA" id="ARBA00023008"/>
    </source>
</evidence>
<dbReference type="CDD" id="cd13915">
    <property type="entry name" value="CuRO_HCO_II_like_2"/>
    <property type="match status" value="1"/>
</dbReference>
<dbReference type="GO" id="GO:0020037">
    <property type="term" value="F:heme binding"/>
    <property type="evidence" value="ECO:0007669"/>
    <property type="project" value="InterPro"/>
</dbReference>
<keyword evidence="11 15" id="KW-0408">Iron</keyword>
<dbReference type="PANTHER" id="PTHR22888">
    <property type="entry name" value="CYTOCHROME C OXIDASE, SUBUNIT II"/>
    <property type="match status" value="1"/>
</dbReference>
<comment type="cofactor">
    <cofactor evidence="17">
        <name>Cu cation</name>
        <dbReference type="ChEBI" id="CHEBI:23378"/>
    </cofactor>
    <text evidence="17">Binds a copper A center.</text>
</comment>
<gene>
    <name evidence="22" type="primary">ctaC_2</name>
    <name evidence="22" type="ORF">HOV93_27150</name>
</gene>
<dbReference type="Pfam" id="PF02790">
    <property type="entry name" value="COX2_TM"/>
    <property type="match status" value="1"/>
</dbReference>
<evidence type="ECO:0000256" key="6">
    <source>
        <dbReference type="ARBA" id="ARBA00022692"/>
    </source>
</evidence>
<dbReference type="InterPro" id="IPR011759">
    <property type="entry name" value="Cyt_c_oxidase_su2_TM_dom"/>
</dbReference>
<evidence type="ECO:0000256" key="14">
    <source>
        <dbReference type="ARBA" id="ARBA00024688"/>
    </source>
</evidence>
<dbReference type="Pfam" id="PF00034">
    <property type="entry name" value="Cytochrom_C"/>
    <property type="match status" value="1"/>
</dbReference>
<evidence type="ECO:0000256" key="5">
    <source>
        <dbReference type="ARBA" id="ARBA00022660"/>
    </source>
</evidence>
<evidence type="ECO:0000256" key="16">
    <source>
        <dbReference type="RuleBase" id="RU000456"/>
    </source>
</evidence>
<dbReference type="SUPFAM" id="SSF46626">
    <property type="entry name" value="Cytochrome c"/>
    <property type="match status" value="1"/>
</dbReference>
<dbReference type="AlphaFoldDB" id="A0A7V8V5W1"/>
<keyword evidence="8" id="KW-1278">Translocase</keyword>
<evidence type="ECO:0000256" key="13">
    <source>
        <dbReference type="ARBA" id="ARBA00023136"/>
    </source>
</evidence>
<keyword evidence="6 16" id="KW-0812">Transmembrane</keyword>
<keyword evidence="7 15" id="KW-0479">Metal-binding</keyword>
<name>A0A7V8V5W1_9BACT</name>
<keyword evidence="12 17" id="KW-0186">Copper</keyword>
<dbReference type="SUPFAM" id="SSF81464">
    <property type="entry name" value="Cytochrome c oxidase subunit II-like, transmembrane region"/>
    <property type="match status" value="1"/>
</dbReference>
<keyword evidence="22" id="KW-0560">Oxidoreductase</keyword>
<evidence type="ECO:0000256" key="4">
    <source>
        <dbReference type="ARBA" id="ARBA00022617"/>
    </source>
</evidence>
<dbReference type="InterPro" id="IPR014222">
    <property type="entry name" value="Cyt_c_oxidase_su2"/>
</dbReference>
<keyword evidence="3 16" id="KW-0813">Transport</keyword>
<keyword evidence="9 16" id="KW-0249">Electron transport</keyword>
<dbReference type="InterPro" id="IPR036909">
    <property type="entry name" value="Cyt_c-like_dom_sf"/>
</dbReference>
<evidence type="ECO:0000256" key="15">
    <source>
        <dbReference type="PROSITE-ProRule" id="PRU00433"/>
    </source>
</evidence>
<dbReference type="SUPFAM" id="SSF49503">
    <property type="entry name" value="Cupredoxins"/>
    <property type="match status" value="1"/>
</dbReference>
<evidence type="ECO:0000256" key="1">
    <source>
        <dbReference type="ARBA" id="ARBA00004141"/>
    </source>
</evidence>
<dbReference type="PANTHER" id="PTHR22888:SF9">
    <property type="entry name" value="CYTOCHROME C OXIDASE SUBUNIT 2"/>
    <property type="match status" value="1"/>
</dbReference>
<comment type="similarity">
    <text evidence="2 16">Belongs to the cytochrome c oxidase subunit 2 family.</text>
</comment>
<dbReference type="Proteomes" id="UP000551616">
    <property type="component" value="Unassembled WGS sequence"/>
</dbReference>
<evidence type="ECO:0000313" key="22">
    <source>
        <dbReference type="EMBL" id="MBA2115533.1"/>
    </source>
</evidence>
<dbReference type="InterPro" id="IPR036257">
    <property type="entry name" value="Cyt_c_oxidase_su2_TM_sf"/>
</dbReference>
<keyword evidence="4 15" id="KW-0349">Heme</keyword>
<evidence type="ECO:0000256" key="18">
    <source>
        <dbReference type="SAM" id="Phobius"/>
    </source>
</evidence>
<dbReference type="GO" id="GO:0005886">
    <property type="term" value="C:plasma membrane"/>
    <property type="evidence" value="ECO:0007669"/>
    <property type="project" value="UniProtKB-SubCell"/>
</dbReference>
<dbReference type="Pfam" id="PF00116">
    <property type="entry name" value="COX2"/>
    <property type="match status" value="1"/>
</dbReference>
<dbReference type="Gene3D" id="2.60.40.420">
    <property type="entry name" value="Cupredoxins - blue copper proteins"/>
    <property type="match status" value="1"/>
</dbReference>
<comment type="catalytic activity">
    <reaction evidence="17">
        <text>4 Fe(II)-[cytochrome c] + O2 + 8 H(+)(in) = 4 Fe(III)-[cytochrome c] + 2 H2O + 4 H(+)(out)</text>
        <dbReference type="Rhea" id="RHEA:11436"/>
        <dbReference type="Rhea" id="RHEA-COMP:10350"/>
        <dbReference type="Rhea" id="RHEA-COMP:14399"/>
        <dbReference type="ChEBI" id="CHEBI:15377"/>
        <dbReference type="ChEBI" id="CHEBI:15378"/>
        <dbReference type="ChEBI" id="CHEBI:15379"/>
        <dbReference type="ChEBI" id="CHEBI:29033"/>
        <dbReference type="ChEBI" id="CHEBI:29034"/>
        <dbReference type="EC" id="7.1.1.9"/>
    </reaction>
</comment>
<evidence type="ECO:0000256" key="7">
    <source>
        <dbReference type="ARBA" id="ARBA00022723"/>
    </source>
</evidence>
<dbReference type="GO" id="GO:0042773">
    <property type="term" value="P:ATP synthesis coupled electron transport"/>
    <property type="evidence" value="ECO:0007669"/>
    <property type="project" value="TreeGrafter"/>
</dbReference>
<feature type="domain" description="Cytochrome oxidase subunit II copper A binding" evidence="19">
    <location>
        <begin position="108"/>
        <end position="228"/>
    </location>
</feature>
<dbReference type="PROSITE" id="PS51007">
    <property type="entry name" value="CYTC"/>
    <property type="match status" value="1"/>
</dbReference>
<evidence type="ECO:0000259" key="19">
    <source>
        <dbReference type="PROSITE" id="PS50857"/>
    </source>
</evidence>
<dbReference type="GO" id="GO:0016491">
    <property type="term" value="F:oxidoreductase activity"/>
    <property type="evidence" value="ECO:0007669"/>
    <property type="project" value="UniProtKB-KW"/>
</dbReference>
<dbReference type="InterPro" id="IPR002429">
    <property type="entry name" value="CcO_II-like_C"/>
</dbReference>
<feature type="domain" description="Cytochrome oxidase subunit II transmembrane region profile" evidence="20">
    <location>
        <begin position="10"/>
        <end position="107"/>
    </location>
</feature>
<reference evidence="22 23" key="1">
    <citation type="submission" date="2020-05" db="EMBL/GenBank/DDBJ databases">
        <title>Bremerella alba sp. nov., a novel planctomycete isolated from the surface of the macroalga Fucus spiralis.</title>
        <authorList>
            <person name="Godinho O."/>
            <person name="Botelho R."/>
            <person name="Albuquerque L."/>
            <person name="Wiegand S."/>
            <person name="Da Costa M.S."/>
            <person name="Lobo-Da-Cunha A."/>
            <person name="Jogler C."/>
            <person name="Lage O.M."/>
        </authorList>
    </citation>
    <scope>NUCLEOTIDE SEQUENCE [LARGE SCALE GENOMIC DNA]</scope>
    <source>
        <strain evidence="22 23">FF15</strain>
    </source>
</reference>
<dbReference type="Gene3D" id="1.10.287.90">
    <property type="match status" value="1"/>
</dbReference>
<comment type="function">
    <text evidence="14 17">Subunits I and II form the functional core of the enzyme complex. Electrons originating in cytochrome c are transferred via heme a and Cu(A) to the binuclear center formed by heme a3 and Cu(B).</text>
</comment>
<keyword evidence="23" id="KW-1185">Reference proteome</keyword>
<evidence type="ECO:0000256" key="11">
    <source>
        <dbReference type="ARBA" id="ARBA00023004"/>
    </source>
</evidence>
<feature type="transmembrane region" description="Helical" evidence="18">
    <location>
        <begin position="78"/>
        <end position="97"/>
    </location>
</feature>
<evidence type="ECO:0000256" key="10">
    <source>
        <dbReference type="ARBA" id="ARBA00022989"/>
    </source>
</evidence>
<comment type="caution">
    <text evidence="22">The sequence shown here is derived from an EMBL/GenBank/DDBJ whole genome shotgun (WGS) entry which is preliminary data.</text>
</comment>
<dbReference type="NCBIfam" id="TIGR02866">
    <property type="entry name" value="CoxB"/>
    <property type="match status" value="1"/>
</dbReference>
<evidence type="ECO:0000256" key="8">
    <source>
        <dbReference type="ARBA" id="ARBA00022967"/>
    </source>
</evidence>
<organism evidence="22 23">
    <name type="scientific">Bremerella alba</name>
    <dbReference type="NCBI Taxonomy" id="980252"/>
    <lineage>
        <taxon>Bacteria</taxon>
        <taxon>Pseudomonadati</taxon>
        <taxon>Planctomycetota</taxon>
        <taxon>Planctomycetia</taxon>
        <taxon>Pirellulales</taxon>
        <taxon>Pirellulaceae</taxon>
        <taxon>Bremerella</taxon>
    </lineage>
</organism>
<evidence type="ECO:0000256" key="2">
    <source>
        <dbReference type="ARBA" id="ARBA00007866"/>
    </source>
</evidence>
<dbReference type="EC" id="7.1.1.9" evidence="17"/>
<dbReference type="PROSITE" id="PS50999">
    <property type="entry name" value="COX2_TM"/>
    <property type="match status" value="1"/>
</dbReference>
<dbReference type="GO" id="GO:0004129">
    <property type="term" value="F:cytochrome-c oxidase activity"/>
    <property type="evidence" value="ECO:0007669"/>
    <property type="project" value="UniProtKB-EC"/>
</dbReference>
<keyword evidence="13 18" id="KW-0472">Membrane</keyword>
<dbReference type="InterPro" id="IPR008972">
    <property type="entry name" value="Cupredoxin"/>
</dbReference>
<feature type="transmembrane region" description="Helical" evidence="18">
    <location>
        <begin position="36"/>
        <end position="57"/>
    </location>
</feature>
<feature type="domain" description="Cytochrome c" evidence="21">
    <location>
        <begin position="237"/>
        <end position="341"/>
    </location>
</feature>
<sequence length="341" mass="38808">MVPEIGSAMYSILADTMFFPPERSSVAGTVDGLFDFIYYLSLFFFVLVVGFMIYFVLKYYQRPGHTETPSPSHNEALEITWSIIPSILVGVIFFFGFTEYLNMREAPENSYEIQVIANKWNWLFRYPNGAESSDLHIPVDRDVKFLLQSQDVLHSFYIPAFRIKMDCVPGRYTWTWARATDTTGSGIDDSSHDPFHLFCAEYCGQKHSQMRALVYVHETADFELWVEKAANILENNTPEEAGEILFKRKGCAQCHSLDGDNSAKYAGPPLNGQWGTDRQVLPRGSSSPITVKMDENYVRQSIRQPNAEIVVGRKPGMTVFTPQLLKDEEITAIIAYLKTLK</sequence>
<dbReference type="InterPro" id="IPR045187">
    <property type="entry name" value="CcO_II"/>
</dbReference>
<accession>A0A7V8V5W1</accession>
<dbReference type="InterPro" id="IPR009056">
    <property type="entry name" value="Cyt_c-like_dom"/>
</dbReference>
<dbReference type="PROSITE" id="PS50857">
    <property type="entry name" value="COX2_CUA"/>
    <property type="match status" value="1"/>
</dbReference>
<evidence type="ECO:0000256" key="3">
    <source>
        <dbReference type="ARBA" id="ARBA00022448"/>
    </source>
</evidence>
<evidence type="ECO:0000259" key="20">
    <source>
        <dbReference type="PROSITE" id="PS50999"/>
    </source>
</evidence>
<proteinExistence type="inferred from homology"/>
<comment type="subcellular location">
    <subcellularLocation>
        <location evidence="16">Cell membrane</location>
        <topology evidence="16">Multi-pass membrane protein</topology>
    </subcellularLocation>
    <subcellularLocation>
        <location evidence="1">Membrane</location>
        <topology evidence="1">Multi-pass membrane protein</topology>
    </subcellularLocation>
</comment>
<dbReference type="EMBL" id="JABRWO010000007">
    <property type="protein sequence ID" value="MBA2115533.1"/>
    <property type="molecule type" value="Genomic_DNA"/>
</dbReference>
<evidence type="ECO:0000259" key="21">
    <source>
        <dbReference type="PROSITE" id="PS51007"/>
    </source>
</evidence>
<evidence type="ECO:0000256" key="17">
    <source>
        <dbReference type="RuleBase" id="RU004024"/>
    </source>
</evidence>
<evidence type="ECO:0000313" key="23">
    <source>
        <dbReference type="Proteomes" id="UP000551616"/>
    </source>
</evidence>
<dbReference type="GO" id="GO:0005507">
    <property type="term" value="F:copper ion binding"/>
    <property type="evidence" value="ECO:0007669"/>
    <property type="project" value="InterPro"/>
</dbReference>
<keyword evidence="10 18" id="KW-1133">Transmembrane helix</keyword>